<keyword evidence="22" id="KW-1185">Reference proteome</keyword>
<evidence type="ECO:0000256" key="15">
    <source>
        <dbReference type="ARBA" id="ARBA00030679"/>
    </source>
</evidence>
<feature type="transmembrane region" description="Helical" evidence="17">
    <location>
        <begin position="100"/>
        <end position="118"/>
    </location>
</feature>
<proteinExistence type="inferred from homology"/>
<evidence type="ECO:0000256" key="17">
    <source>
        <dbReference type="SAM" id="Phobius"/>
    </source>
</evidence>
<evidence type="ECO:0000256" key="14">
    <source>
        <dbReference type="ARBA" id="ARBA00023211"/>
    </source>
</evidence>
<dbReference type="Proteomes" id="UP001215956">
    <property type="component" value="Unassembled WGS sequence"/>
</dbReference>
<evidence type="ECO:0000256" key="13">
    <source>
        <dbReference type="ARBA" id="ARBA00023136"/>
    </source>
</evidence>
<evidence type="ECO:0000259" key="20">
    <source>
        <dbReference type="Pfam" id="PF22627"/>
    </source>
</evidence>
<feature type="transmembrane region" description="Helical" evidence="17">
    <location>
        <begin position="433"/>
        <end position="449"/>
    </location>
</feature>
<feature type="transmembrane region" description="Helical" evidence="17">
    <location>
        <begin position="228"/>
        <end position="261"/>
    </location>
</feature>
<feature type="transmembrane region" description="Helical" evidence="17">
    <location>
        <begin position="273"/>
        <end position="295"/>
    </location>
</feature>
<dbReference type="InterPro" id="IPR054479">
    <property type="entry name" value="AglB-like_core"/>
</dbReference>
<evidence type="ECO:0000256" key="9">
    <source>
        <dbReference type="ARBA" id="ARBA00022692"/>
    </source>
</evidence>
<feature type="domain" description="Oligosaccharyl transferase STT3 N-terminal" evidence="18">
    <location>
        <begin position="65"/>
        <end position="473"/>
    </location>
</feature>
<evidence type="ECO:0000256" key="10">
    <source>
        <dbReference type="ARBA" id="ARBA00022723"/>
    </source>
</evidence>
<keyword evidence="10" id="KW-0479">Metal-binding</keyword>
<dbReference type="Gene3D" id="2.60.40.3390">
    <property type="match status" value="1"/>
</dbReference>
<comment type="caution">
    <text evidence="21">The sequence shown here is derived from an EMBL/GenBank/DDBJ whole genome shotgun (WGS) entry which is preliminary data.</text>
</comment>
<feature type="transmembrane region" description="Helical" evidence="17">
    <location>
        <begin position="400"/>
        <end position="421"/>
    </location>
</feature>
<comment type="pathway">
    <text evidence="4">Protein modification; protein glycosylation.</text>
</comment>
<evidence type="ECO:0000256" key="7">
    <source>
        <dbReference type="ARBA" id="ARBA00022676"/>
    </source>
</evidence>
<feature type="transmembrane region" description="Helical" evidence="17">
    <location>
        <begin position="156"/>
        <end position="175"/>
    </location>
</feature>
<evidence type="ECO:0000259" key="19">
    <source>
        <dbReference type="Pfam" id="PF18079"/>
    </source>
</evidence>
<comment type="cofactor">
    <cofactor evidence="1">
        <name>Mn(2+)</name>
        <dbReference type="ChEBI" id="CHEBI:29035"/>
    </cofactor>
</comment>
<comment type="cofactor">
    <cofactor evidence="2">
        <name>Mg(2+)</name>
        <dbReference type="ChEBI" id="CHEBI:18420"/>
    </cofactor>
</comment>
<keyword evidence="8 21" id="KW-0808">Transferase</keyword>
<keyword evidence="7" id="KW-0328">Glycosyltransferase</keyword>
<dbReference type="EC" id="2.4.99.21" evidence="6"/>
<dbReference type="NCBIfam" id="TIGR04154">
    <property type="entry name" value="archaeo_STT3"/>
    <property type="match status" value="1"/>
</dbReference>
<evidence type="ECO:0000313" key="21">
    <source>
        <dbReference type="EMBL" id="MDF0592609.1"/>
    </source>
</evidence>
<evidence type="ECO:0000256" key="11">
    <source>
        <dbReference type="ARBA" id="ARBA00022842"/>
    </source>
</evidence>
<evidence type="ECO:0000313" key="22">
    <source>
        <dbReference type="Proteomes" id="UP001215956"/>
    </source>
</evidence>
<evidence type="ECO:0000256" key="16">
    <source>
        <dbReference type="ARBA" id="ARBA00034066"/>
    </source>
</evidence>
<dbReference type="InterPro" id="IPR048307">
    <property type="entry name" value="STT3_N"/>
</dbReference>
<evidence type="ECO:0000256" key="8">
    <source>
        <dbReference type="ARBA" id="ARBA00022679"/>
    </source>
</evidence>
<feature type="transmembrane region" description="Helical" evidence="17">
    <location>
        <begin position="502"/>
        <end position="525"/>
    </location>
</feature>
<evidence type="ECO:0000256" key="1">
    <source>
        <dbReference type="ARBA" id="ARBA00001936"/>
    </source>
</evidence>
<dbReference type="Pfam" id="PF18079">
    <property type="entry name" value="AglB_L1"/>
    <property type="match status" value="1"/>
</dbReference>
<dbReference type="InterPro" id="IPR003674">
    <property type="entry name" value="Oligo_trans_STT3"/>
</dbReference>
<feature type="transmembrane region" description="Helical" evidence="17">
    <location>
        <begin position="130"/>
        <end position="150"/>
    </location>
</feature>
<feature type="transmembrane region" description="Helical" evidence="17">
    <location>
        <begin position="187"/>
        <end position="208"/>
    </location>
</feature>
<keyword evidence="11" id="KW-0460">Magnesium</keyword>
<gene>
    <name evidence="21" type="ORF">P0O24_03310</name>
</gene>
<feature type="domain" description="Archaeal glycosylation protein B peripheral" evidence="19">
    <location>
        <begin position="807"/>
        <end position="898"/>
    </location>
</feature>
<evidence type="ECO:0000256" key="4">
    <source>
        <dbReference type="ARBA" id="ARBA00004922"/>
    </source>
</evidence>
<dbReference type="PANTHER" id="PTHR13872:SF1">
    <property type="entry name" value="DOLICHYL-DIPHOSPHOOLIGOSACCHARIDE--PROTEIN GLYCOSYLTRANSFERASE SUBUNIT STT3B"/>
    <property type="match status" value="1"/>
</dbReference>
<dbReference type="InterPro" id="IPR026410">
    <property type="entry name" value="OlisacTrfase_arch"/>
</dbReference>
<dbReference type="PANTHER" id="PTHR13872">
    <property type="entry name" value="DOLICHYL-DIPHOSPHOOLIGOSACCHARIDE--PROTEIN GLYCOSYLTRANSFERASE SUBUNIT"/>
    <property type="match status" value="1"/>
</dbReference>
<evidence type="ECO:0000256" key="6">
    <source>
        <dbReference type="ARBA" id="ARBA00012602"/>
    </source>
</evidence>
<dbReference type="RefSeq" id="WP_316968316.1">
    <property type="nucleotide sequence ID" value="NZ_JARFPL010000007.1"/>
</dbReference>
<keyword evidence="14" id="KW-0464">Manganese</keyword>
<evidence type="ECO:0000256" key="5">
    <source>
        <dbReference type="ARBA" id="ARBA00010810"/>
    </source>
</evidence>
<reference evidence="21 22" key="1">
    <citation type="submission" date="2023-03" db="EMBL/GenBank/DDBJ databases">
        <title>Whole genome sequencing of Methanotrichaceae archaeon M04Ac.</title>
        <authorList>
            <person name="Khomyakova M.A."/>
            <person name="Merkel A.Y."/>
            <person name="Slobodkin A.I."/>
        </authorList>
    </citation>
    <scope>NUCLEOTIDE SEQUENCE [LARGE SCALE GENOMIC DNA]</scope>
    <source>
        <strain evidence="21 22">M04Ac</strain>
    </source>
</reference>
<feature type="transmembrane region" description="Helical" evidence="17">
    <location>
        <begin position="340"/>
        <end position="360"/>
    </location>
</feature>
<feature type="transmembrane region" description="Helical" evidence="17">
    <location>
        <begin position="32"/>
        <end position="50"/>
    </location>
</feature>
<organism evidence="21 22">
    <name type="scientific">Candidatus Methanocrinis alkalitolerans</name>
    <dbReference type="NCBI Taxonomy" id="3033395"/>
    <lineage>
        <taxon>Archaea</taxon>
        <taxon>Methanobacteriati</taxon>
        <taxon>Methanobacteriota</taxon>
        <taxon>Stenosarchaea group</taxon>
        <taxon>Methanomicrobia</taxon>
        <taxon>Methanotrichales</taxon>
        <taxon>Methanotrichaceae</taxon>
        <taxon>Methanocrinis</taxon>
    </lineage>
</organism>
<dbReference type="InterPro" id="IPR041154">
    <property type="entry name" value="AglB_P1"/>
</dbReference>
<name>A0ABT5XD22_9EURY</name>
<evidence type="ECO:0000256" key="3">
    <source>
        <dbReference type="ARBA" id="ARBA00004651"/>
    </source>
</evidence>
<evidence type="ECO:0000256" key="2">
    <source>
        <dbReference type="ARBA" id="ARBA00001946"/>
    </source>
</evidence>
<dbReference type="Gene3D" id="3.40.50.12610">
    <property type="match status" value="1"/>
</dbReference>
<comment type="catalytic activity">
    <reaction evidence="16">
        <text>an archaeal dolichyl phosphooligosaccharide + [protein]-L-asparagine = an archaeal dolichyl phosphate + a glycoprotein with the oligosaccharide chain attached by N-beta-D-glycosyl linkage to a protein L-asparagine.</text>
        <dbReference type="EC" id="2.4.99.21"/>
    </reaction>
</comment>
<evidence type="ECO:0000259" key="18">
    <source>
        <dbReference type="Pfam" id="PF02516"/>
    </source>
</evidence>
<feature type="domain" description="AglB-like core" evidence="20">
    <location>
        <begin position="544"/>
        <end position="662"/>
    </location>
</feature>
<dbReference type="Pfam" id="PF22627">
    <property type="entry name" value="AglB_core-like"/>
    <property type="match status" value="1"/>
</dbReference>
<feature type="transmembrane region" description="Helical" evidence="17">
    <location>
        <begin position="455"/>
        <end position="473"/>
    </location>
</feature>
<comment type="subcellular location">
    <subcellularLocation>
        <location evidence="3">Cell membrane</location>
        <topology evidence="3">Multi-pass membrane protein</topology>
    </subcellularLocation>
</comment>
<keyword evidence="9 17" id="KW-0812">Transmembrane</keyword>
<dbReference type="GO" id="GO:0016740">
    <property type="term" value="F:transferase activity"/>
    <property type="evidence" value="ECO:0007669"/>
    <property type="project" value="UniProtKB-KW"/>
</dbReference>
<accession>A0ABT5XD22</accession>
<comment type="similarity">
    <text evidence="5">Belongs to the STT3 family.</text>
</comment>
<protein>
    <recommendedName>
        <fullName evidence="6">dolichyl-phosphooligosaccharide-protein glycotransferase</fullName>
        <ecNumber evidence="6">2.4.99.21</ecNumber>
    </recommendedName>
    <alternativeName>
        <fullName evidence="15">Oligosaccharyl transferase</fullName>
    </alternativeName>
</protein>
<evidence type="ECO:0000256" key="12">
    <source>
        <dbReference type="ARBA" id="ARBA00022989"/>
    </source>
</evidence>
<keyword evidence="12 17" id="KW-1133">Transmembrane helix</keyword>
<feature type="transmembrane region" description="Helical" evidence="17">
    <location>
        <begin position="307"/>
        <end position="328"/>
    </location>
</feature>
<dbReference type="Pfam" id="PF02516">
    <property type="entry name" value="STT3"/>
    <property type="match status" value="1"/>
</dbReference>
<keyword evidence="13 17" id="KW-0472">Membrane</keyword>
<dbReference type="EMBL" id="JARFPL010000007">
    <property type="protein sequence ID" value="MDF0592609.1"/>
    <property type="molecule type" value="Genomic_DNA"/>
</dbReference>
<sequence>MTKKSVKEKKKGAEGKDLPAPKRRVLERVPDLYVYAGLVFVFLFSLYLRVYRPMPRVFVGDAVLFDGNDPWYHMMLAKSTVLNFQRPWFDPLTFFPEGTAIHFGPFMSWGIAVLSYITGLGNPSMHTVEVVGAVFPAILGALLVFPVYFLGRELGGRAAGLIAAVMIAVLPGQLLSRSVIGFTDHHVAEVLFSATAILFFILAVRSGSGKLTFATLRGRDLAEVKRPLLYAILAGLFLGLYIDSWAAGHVFVGFILAFVAIQSTVDHLRGRNVDHLAIVTAIAFLIALILVLPFVRVQNGFSPVYYSLFQPVILIMGILFVLFLSFVSTELGKRRMERRYFPLVIIGSIAVVFVVLAVAVPQFTGTLMSGLKIFQPYTGGAATISEASTILERYGVQRNFPGLISILSPMWLTLLALPLLLRRYLRDEGRSGDMLILVWTVMMLSLTLAQNRFAYYYAVNVAFLTGYLGSVLLEKTRFSEVECAIVRMARGSSKEELDRNRLLMNAGAVVIVAALFVYPAMFGAVQGVSIGSFQSERHVNPIGSDWYDSLVWLRENTPYPGMDLYAIYERPPAGERFAYPDSAYGTISWWDYGHWIETIGHRLPNSNPFQQGIGNRETERPGSSPFFLAQTEAEAEAVLAALDVDMSPYSNARYVVTDVEMAMGKFHAMAAWSNIYPGEFQFSYWQDGQPITIYRTPYFRSMVARLHFFDGTEAEVQEGWTVAFRSDGAGGISVEPQKRSRDYQELLDSVDESLQRGYAAAEVVSQSPIMTSVPLEALSHYRLVYESQSSVTTSGQKYVKIFEHVPGATISGEASPGTEAVISVPITTNRGRSFVYKQSTVADSDGEFSLVVPYSTEGPEDWSTNFETGPAGPYTLQVGAVRYDVRVPEGAVIVGSSIEI</sequence>